<dbReference type="Pfam" id="PF00903">
    <property type="entry name" value="Glyoxalase"/>
    <property type="match status" value="1"/>
</dbReference>
<dbReference type="InterPro" id="IPR004360">
    <property type="entry name" value="Glyas_Fos-R_dOase_dom"/>
</dbReference>
<dbReference type="AlphaFoldDB" id="A0A401L1G2"/>
<accession>A0A401L1G2</accession>
<comment type="similarity">
    <text evidence="1">Belongs to the glyoxalase I family.</text>
</comment>
<keyword evidence="4" id="KW-1185">Reference proteome</keyword>
<dbReference type="Proteomes" id="UP000286921">
    <property type="component" value="Unassembled WGS sequence"/>
</dbReference>
<dbReference type="PANTHER" id="PTHR21366">
    <property type="entry name" value="GLYOXALASE FAMILY PROTEIN"/>
    <property type="match status" value="1"/>
</dbReference>
<dbReference type="STRING" id="105351.A0A401L1G2"/>
<reference evidence="3 4" key="1">
    <citation type="submission" date="2016-09" db="EMBL/GenBank/DDBJ databases">
        <title>Aspergillus awamori IFM 58123T.</title>
        <authorList>
            <person name="Kusuya Y."/>
            <person name="Shimizu M."/>
            <person name="Takahashi H."/>
            <person name="Yaguchi T."/>
        </authorList>
    </citation>
    <scope>NUCLEOTIDE SEQUENCE [LARGE SCALE GENOMIC DNA]</scope>
    <source>
        <strain evidence="3 4">IFM 58123</strain>
    </source>
</reference>
<dbReference type="Gene3D" id="3.10.180.10">
    <property type="entry name" value="2,3-Dihydroxybiphenyl 1,2-Dioxygenase, domain 1"/>
    <property type="match status" value="1"/>
</dbReference>
<dbReference type="InterPro" id="IPR050383">
    <property type="entry name" value="GlyoxalaseI/FosfomycinResist"/>
</dbReference>
<comment type="caution">
    <text evidence="3">The sequence shown here is derived from an EMBL/GenBank/DDBJ whole genome shotgun (WGS) entry which is preliminary data.</text>
</comment>
<dbReference type="PANTHER" id="PTHR21366:SF14">
    <property type="entry name" value="GLYOXALASE DOMAIN-CONTAINING PROTEIN 5"/>
    <property type="match status" value="1"/>
</dbReference>
<gene>
    <name evidence="3" type="ORF">AAWM_08239</name>
</gene>
<organism evidence="3 4">
    <name type="scientific">Aspergillus awamori</name>
    <name type="common">Black koji mold</name>
    <dbReference type="NCBI Taxonomy" id="105351"/>
    <lineage>
        <taxon>Eukaryota</taxon>
        <taxon>Fungi</taxon>
        <taxon>Dikarya</taxon>
        <taxon>Ascomycota</taxon>
        <taxon>Pezizomycotina</taxon>
        <taxon>Eurotiomycetes</taxon>
        <taxon>Eurotiomycetidae</taxon>
        <taxon>Eurotiales</taxon>
        <taxon>Aspergillaceae</taxon>
        <taxon>Aspergillus</taxon>
    </lineage>
</organism>
<dbReference type="SUPFAM" id="SSF54593">
    <property type="entry name" value="Glyoxalase/Bleomycin resistance protein/Dihydroxybiphenyl dioxygenase"/>
    <property type="match status" value="1"/>
</dbReference>
<dbReference type="InterPro" id="IPR037523">
    <property type="entry name" value="VOC_core"/>
</dbReference>
<sequence length="143" mass="15882">MAAKFAVKSLDHLVLTVRSIPASVAFYTNHLGMKHEVFTSPSNPDIQRHALRFGSQKINLHQSGKEFEPKAQNVMPGSADLCFLTDTKVENVLKAFEEAKIDVLEGNKVVERTGAVGKIRSVYVRDPDGNLIEYVSNNWVIIS</sequence>
<feature type="domain" description="VOC" evidence="2">
    <location>
        <begin position="9"/>
        <end position="137"/>
    </location>
</feature>
<evidence type="ECO:0000256" key="1">
    <source>
        <dbReference type="ARBA" id="ARBA00010363"/>
    </source>
</evidence>
<dbReference type="CDD" id="cd07253">
    <property type="entry name" value="GLOD5"/>
    <property type="match status" value="1"/>
</dbReference>
<dbReference type="InterPro" id="IPR029068">
    <property type="entry name" value="Glyas_Bleomycin-R_OHBP_Dase"/>
</dbReference>
<evidence type="ECO:0000313" key="3">
    <source>
        <dbReference type="EMBL" id="GCB25354.1"/>
    </source>
</evidence>
<dbReference type="PROSITE" id="PS51819">
    <property type="entry name" value="VOC"/>
    <property type="match status" value="1"/>
</dbReference>
<name>A0A401L1G2_ASPAW</name>
<evidence type="ECO:0000259" key="2">
    <source>
        <dbReference type="PROSITE" id="PS51819"/>
    </source>
</evidence>
<evidence type="ECO:0000313" key="4">
    <source>
        <dbReference type="Proteomes" id="UP000286921"/>
    </source>
</evidence>
<dbReference type="EMBL" id="BDHI01000021">
    <property type="protein sequence ID" value="GCB25354.1"/>
    <property type="molecule type" value="Genomic_DNA"/>
</dbReference>
<proteinExistence type="inferred from homology"/>
<protein>
    <submittedName>
        <fullName evidence="3">Glyoxalase domain-containing protein 5</fullName>
    </submittedName>
</protein>